<reference evidence="1" key="1">
    <citation type="submission" date="2019-04" db="EMBL/GenBank/DDBJ databases">
        <title>Microbes associate with the intestines of laboratory mice.</title>
        <authorList>
            <person name="Navarre W."/>
            <person name="Wong E."/>
            <person name="Huang K."/>
            <person name="Tropini C."/>
            <person name="Ng K."/>
            <person name="Yu B."/>
        </authorList>
    </citation>
    <scope>NUCLEOTIDE SEQUENCE</scope>
    <source>
        <strain evidence="1">NM09_H32</strain>
    </source>
</reference>
<dbReference type="Proteomes" id="UP000308836">
    <property type="component" value="Unassembled WGS sequence"/>
</dbReference>
<evidence type="ECO:0000313" key="2">
    <source>
        <dbReference type="Proteomes" id="UP000308836"/>
    </source>
</evidence>
<comment type="caution">
    <text evidence="1">The sequence shown here is derived from an EMBL/GenBank/DDBJ whole genome shotgun (WGS) entry which is preliminary data.</text>
</comment>
<protein>
    <submittedName>
        <fullName evidence="1">Uncharacterized protein</fullName>
    </submittedName>
</protein>
<accession>A0AC61R9J1</accession>
<sequence>MHRGYLVYERATTQIAALQQDIPSFLSAAETRYVSKALASLQGLINTQIMEMDRLGYRHKRL</sequence>
<dbReference type="EMBL" id="SRYG01000008">
    <property type="protein sequence ID" value="TGY66245.1"/>
    <property type="molecule type" value="Genomic_DNA"/>
</dbReference>
<name>A0AC61R9J1_9FIRM</name>
<evidence type="ECO:0000313" key="1">
    <source>
        <dbReference type="EMBL" id="TGY66245.1"/>
    </source>
</evidence>
<gene>
    <name evidence="1" type="ORF">E5336_05205</name>
</gene>
<proteinExistence type="predicted"/>
<keyword evidence="2" id="KW-1185">Reference proteome</keyword>
<organism evidence="1 2">
    <name type="scientific">Dubosiella muris</name>
    <dbReference type="NCBI Taxonomy" id="3038133"/>
    <lineage>
        <taxon>Bacteria</taxon>
        <taxon>Bacillati</taxon>
        <taxon>Bacillota</taxon>
        <taxon>Erysipelotrichia</taxon>
        <taxon>Erysipelotrichales</taxon>
        <taxon>Erysipelotrichaceae</taxon>
        <taxon>Dubosiella</taxon>
    </lineage>
</organism>